<organism evidence="2 3">
    <name type="scientific">Paraglaciecola algarum</name>
    <dbReference type="NCBI Taxonomy" id="3050085"/>
    <lineage>
        <taxon>Bacteria</taxon>
        <taxon>Pseudomonadati</taxon>
        <taxon>Pseudomonadota</taxon>
        <taxon>Gammaproteobacteria</taxon>
        <taxon>Alteromonadales</taxon>
        <taxon>Alteromonadaceae</taxon>
        <taxon>Paraglaciecola</taxon>
    </lineage>
</organism>
<dbReference type="PANTHER" id="PTHR35175:SF1">
    <property type="entry name" value="OXIDOREDUCTASE"/>
    <property type="match status" value="1"/>
</dbReference>
<comment type="caution">
    <text evidence="2">The sequence shown here is derived from an EMBL/GenBank/DDBJ whole genome shotgun (WGS) entry which is preliminary data.</text>
</comment>
<dbReference type="RefSeq" id="WP_235312393.1">
    <property type="nucleotide sequence ID" value="NZ_JAKGAS010000005.1"/>
</dbReference>
<dbReference type="PANTHER" id="PTHR35175">
    <property type="entry name" value="DUF1289 DOMAIN-CONTAINING PROTEIN"/>
    <property type="match status" value="1"/>
</dbReference>
<reference evidence="2 3" key="1">
    <citation type="submission" date="2022-01" db="EMBL/GenBank/DDBJ databases">
        <title>Paraglaciecola sp. G1-23.</title>
        <authorList>
            <person name="Jin M.S."/>
            <person name="Han D.M."/>
            <person name="Kim H.M."/>
            <person name="Jeon C.O."/>
        </authorList>
    </citation>
    <scope>NUCLEOTIDE SEQUENCE [LARGE SCALE GENOMIC DNA]</scope>
    <source>
        <strain evidence="2 3">G1-23</strain>
    </source>
</reference>
<evidence type="ECO:0000313" key="3">
    <source>
        <dbReference type="Proteomes" id="UP001521137"/>
    </source>
</evidence>
<dbReference type="InterPro" id="IPR010710">
    <property type="entry name" value="DUF1289"/>
</dbReference>
<evidence type="ECO:0000256" key="1">
    <source>
        <dbReference type="SAM" id="MobiDB-lite"/>
    </source>
</evidence>
<protein>
    <submittedName>
        <fullName evidence="2">DUF1289 domain-containing protein</fullName>
    </submittedName>
</protein>
<dbReference type="Pfam" id="PF06945">
    <property type="entry name" value="DUF1289"/>
    <property type="match status" value="1"/>
</dbReference>
<feature type="compositionally biased region" description="Polar residues" evidence="1">
    <location>
        <begin position="73"/>
        <end position="89"/>
    </location>
</feature>
<name>A0ABS9D966_9ALTE</name>
<evidence type="ECO:0000313" key="2">
    <source>
        <dbReference type="EMBL" id="MCF2948532.1"/>
    </source>
</evidence>
<dbReference type="EMBL" id="JAKGAS010000005">
    <property type="protein sequence ID" value="MCF2948532.1"/>
    <property type="molecule type" value="Genomic_DNA"/>
</dbReference>
<gene>
    <name evidence="2" type="ORF">L0668_10475</name>
</gene>
<accession>A0ABS9D966</accession>
<dbReference type="Proteomes" id="UP001521137">
    <property type="component" value="Unassembled WGS sequence"/>
</dbReference>
<sequence length="89" mass="10345">MKQIEIFEIKSPCIGVCEAGPKGFCKGCYRSREERMHWFKLEQDVQSKIIKACGLRKKRAALVKRPKSDEHNPNQQIDIFTPPQNNNKE</sequence>
<feature type="region of interest" description="Disordered" evidence="1">
    <location>
        <begin position="63"/>
        <end position="89"/>
    </location>
</feature>
<proteinExistence type="predicted"/>
<keyword evidence="3" id="KW-1185">Reference proteome</keyword>